<dbReference type="KEGG" id="ptaw:DW352_13325"/>
<keyword evidence="3" id="KW-1185">Reference proteome</keyword>
<reference evidence="2 3" key="1">
    <citation type="submission" date="2018-07" db="EMBL/GenBank/DDBJ databases">
        <authorList>
            <person name="Quirk P.G."/>
            <person name="Krulwich T.A."/>
        </authorList>
    </citation>
    <scope>NUCLEOTIDE SEQUENCE [LARGE SCALE GENOMIC DNA]</scope>
    <source>
        <strain evidence="2 3">CC-BB4</strain>
    </source>
</reference>
<proteinExistence type="predicted"/>
<evidence type="ECO:0000259" key="1">
    <source>
        <dbReference type="Pfam" id="PF14534"/>
    </source>
</evidence>
<protein>
    <submittedName>
        <fullName evidence="2">Nuclear transport factor 2 family protein</fullName>
    </submittedName>
</protein>
<gene>
    <name evidence="2" type="ORF">DW352_13325</name>
</gene>
<dbReference type="InterPro" id="IPR032710">
    <property type="entry name" value="NTF2-like_dom_sf"/>
</dbReference>
<evidence type="ECO:0000313" key="2">
    <source>
        <dbReference type="EMBL" id="AXK81403.1"/>
    </source>
</evidence>
<dbReference type="AlphaFoldDB" id="A0A345ZWV6"/>
<dbReference type="EMBL" id="CP031417">
    <property type="protein sequence ID" value="AXK81403.1"/>
    <property type="molecule type" value="Genomic_DNA"/>
</dbReference>
<sequence length="128" mass="13981">MSVATTRDEILALEKRRCAALTSGNVAALRELMADDLVHVHGNGVMDDKDGYLKGVETKYVFHRVERGDLNVRVYADVAVVVGPLEQTVSVRGVDKLNQIKAIATQTWVRSGAGWKQSTCHNAFLSVA</sequence>
<organism evidence="2 3">
    <name type="scientific">Pseudolabrys taiwanensis</name>
    <dbReference type="NCBI Taxonomy" id="331696"/>
    <lineage>
        <taxon>Bacteria</taxon>
        <taxon>Pseudomonadati</taxon>
        <taxon>Pseudomonadota</taxon>
        <taxon>Alphaproteobacteria</taxon>
        <taxon>Hyphomicrobiales</taxon>
        <taxon>Xanthobacteraceae</taxon>
        <taxon>Pseudolabrys</taxon>
    </lineage>
</organism>
<dbReference type="SUPFAM" id="SSF54427">
    <property type="entry name" value="NTF2-like"/>
    <property type="match status" value="1"/>
</dbReference>
<dbReference type="Pfam" id="PF14534">
    <property type="entry name" value="DUF4440"/>
    <property type="match status" value="1"/>
</dbReference>
<dbReference type="InterPro" id="IPR027843">
    <property type="entry name" value="DUF4440"/>
</dbReference>
<accession>A0A345ZWV6</accession>
<dbReference type="Gene3D" id="3.10.450.50">
    <property type="match status" value="1"/>
</dbReference>
<feature type="domain" description="DUF4440" evidence="1">
    <location>
        <begin position="10"/>
        <end position="116"/>
    </location>
</feature>
<dbReference type="OrthoDB" id="5146008at2"/>
<evidence type="ECO:0000313" key="3">
    <source>
        <dbReference type="Proteomes" id="UP000254889"/>
    </source>
</evidence>
<dbReference type="Proteomes" id="UP000254889">
    <property type="component" value="Chromosome"/>
</dbReference>
<dbReference type="RefSeq" id="WP_115691782.1">
    <property type="nucleotide sequence ID" value="NZ_CP031417.1"/>
</dbReference>
<name>A0A345ZWV6_9HYPH</name>